<proteinExistence type="predicted"/>
<feature type="compositionally biased region" description="Polar residues" evidence="1">
    <location>
        <begin position="92"/>
        <end position="101"/>
    </location>
</feature>
<reference evidence="2 3" key="1">
    <citation type="submission" date="2023-10" db="EMBL/GenBank/DDBJ databases">
        <title>Genomes of two closely related lineages of the louse Polyplax serrata with different host specificities.</title>
        <authorList>
            <person name="Martinu J."/>
            <person name="Tarabai H."/>
            <person name="Stefka J."/>
            <person name="Hypsa V."/>
        </authorList>
    </citation>
    <scope>NUCLEOTIDE SEQUENCE [LARGE SCALE GENOMIC DNA]</scope>
    <source>
        <strain evidence="2">HR10_N</strain>
    </source>
</reference>
<protein>
    <submittedName>
        <fullName evidence="2">Uncharacterized protein</fullName>
    </submittedName>
</protein>
<dbReference type="Proteomes" id="UP001372834">
    <property type="component" value="Unassembled WGS sequence"/>
</dbReference>
<feature type="compositionally biased region" description="Basic and acidic residues" evidence="1">
    <location>
        <begin position="78"/>
        <end position="88"/>
    </location>
</feature>
<name>A0AAN8PX88_POLSC</name>
<feature type="region of interest" description="Disordered" evidence="1">
    <location>
        <begin position="47"/>
        <end position="101"/>
    </location>
</feature>
<evidence type="ECO:0000313" key="3">
    <source>
        <dbReference type="Proteomes" id="UP001372834"/>
    </source>
</evidence>
<evidence type="ECO:0000256" key="1">
    <source>
        <dbReference type="SAM" id="MobiDB-lite"/>
    </source>
</evidence>
<accession>A0AAN8PX88</accession>
<dbReference type="AlphaFoldDB" id="A0AAN8PX88"/>
<dbReference type="EMBL" id="JAWJWE010000003">
    <property type="protein sequence ID" value="KAK6639247.1"/>
    <property type="molecule type" value="Genomic_DNA"/>
</dbReference>
<organism evidence="2 3">
    <name type="scientific">Polyplax serrata</name>
    <name type="common">Common mouse louse</name>
    <dbReference type="NCBI Taxonomy" id="468196"/>
    <lineage>
        <taxon>Eukaryota</taxon>
        <taxon>Metazoa</taxon>
        <taxon>Ecdysozoa</taxon>
        <taxon>Arthropoda</taxon>
        <taxon>Hexapoda</taxon>
        <taxon>Insecta</taxon>
        <taxon>Pterygota</taxon>
        <taxon>Neoptera</taxon>
        <taxon>Paraneoptera</taxon>
        <taxon>Psocodea</taxon>
        <taxon>Troctomorpha</taxon>
        <taxon>Phthiraptera</taxon>
        <taxon>Anoplura</taxon>
        <taxon>Polyplacidae</taxon>
        <taxon>Polyplax</taxon>
    </lineage>
</organism>
<comment type="caution">
    <text evidence="2">The sequence shown here is derived from an EMBL/GenBank/DDBJ whole genome shotgun (WGS) entry which is preliminary data.</text>
</comment>
<sequence length="101" mass="11784">MFFHRLLRERITNESAGAEGNREEQRIKSKIEEKAKRQRRLIMEVKGEGGRQENERKTLERIPGAEERRNSSSYMELLKAKEKNETCRVKNKGNSLNPASP</sequence>
<gene>
    <name evidence="2" type="ORF">RUM43_007518</name>
</gene>
<evidence type="ECO:0000313" key="2">
    <source>
        <dbReference type="EMBL" id="KAK6639247.1"/>
    </source>
</evidence>
<feature type="compositionally biased region" description="Basic and acidic residues" evidence="1">
    <location>
        <begin position="47"/>
        <end position="70"/>
    </location>
</feature>